<feature type="region of interest" description="Disordered" evidence="2">
    <location>
        <begin position="369"/>
        <end position="390"/>
    </location>
</feature>
<keyword evidence="1" id="KW-0175">Coiled coil</keyword>
<dbReference type="InterPro" id="IPR015946">
    <property type="entry name" value="KH_dom-like_a/b"/>
</dbReference>
<dbReference type="PROSITE" id="PS50132">
    <property type="entry name" value="RGS"/>
    <property type="match status" value="1"/>
</dbReference>
<feature type="coiled-coil region" evidence="1">
    <location>
        <begin position="273"/>
        <end position="328"/>
    </location>
</feature>
<evidence type="ECO:0000256" key="2">
    <source>
        <dbReference type="SAM" id="MobiDB-lite"/>
    </source>
</evidence>
<name>A0AAV7ZT65_9EUKA</name>
<reference evidence="4" key="1">
    <citation type="submission" date="2022-08" db="EMBL/GenBank/DDBJ databases">
        <title>Novel sulphate-reducing endosymbionts in the free-living metamonad Anaeramoeba.</title>
        <authorList>
            <person name="Jerlstrom-Hultqvist J."/>
            <person name="Cepicka I."/>
            <person name="Gallot-Lavallee L."/>
            <person name="Salas-Leiva D."/>
            <person name="Curtis B.A."/>
            <person name="Zahonova K."/>
            <person name="Pipaliya S."/>
            <person name="Dacks J."/>
            <person name="Roger A.J."/>
        </authorList>
    </citation>
    <scope>NUCLEOTIDE SEQUENCE</scope>
    <source>
        <strain evidence="4">Busselton2</strain>
    </source>
</reference>
<dbReference type="SUPFAM" id="SSF82784">
    <property type="entry name" value="OsmC-like"/>
    <property type="match status" value="2"/>
</dbReference>
<evidence type="ECO:0000259" key="3">
    <source>
        <dbReference type="PROSITE" id="PS50132"/>
    </source>
</evidence>
<dbReference type="SUPFAM" id="SSF48097">
    <property type="entry name" value="Regulator of G-protein signaling, RGS"/>
    <property type="match status" value="1"/>
</dbReference>
<accession>A0AAV7ZT65</accession>
<dbReference type="Pfam" id="PF02566">
    <property type="entry name" value="OsmC"/>
    <property type="match status" value="1"/>
</dbReference>
<comment type="caution">
    <text evidence="4">The sequence shown here is derived from an EMBL/GenBank/DDBJ whole genome shotgun (WGS) entry which is preliminary data.</text>
</comment>
<dbReference type="SMART" id="SM00315">
    <property type="entry name" value="RGS"/>
    <property type="match status" value="1"/>
</dbReference>
<dbReference type="PANTHER" id="PTHR35368">
    <property type="entry name" value="HYDROPEROXIDE REDUCTASE"/>
    <property type="match status" value="1"/>
</dbReference>
<dbReference type="InterPro" id="IPR003718">
    <property type="entry name" value="OsmC/Ohr_fam"/>
</dbReference>
<dbReference type="EMBL" id="JANTQA010000023">
    <property type="protein sequence ID" value="KAJ3445208.1"/>
    <property type="molecule type" value="Genomic_DNA"/>
</dbReference>
<proteinExistence type="predicted"/>
<dbReference type="InterPro" id="IPR044926">
    <property type="entry name" value="RGS_subdomain_2"/>
</dbReference>
<evidence type="ECO:0000313" key="5">
    <source>
        <dbReference type="Proteomes" id="UP001146793"/>
    </source>
</evidence>
<evidence type="ECO:0000256" key="1">
    <source>
        <dbReference type="SAM" id="Coils"/>
    </source>
</evidence>
<feature type="domain" description="RGS" evidence="3">
    <location>
        <begin position="396"/>
        <end position="513"/>
    </location>
</feature>
<evidence type="ECO:0000313" key="4">
    <source>
        <dbReference type="EMBL" id="KAJ3445208.1"/>
    </source>
</evidence>
<dbReference type="Gene3D" id="1.10.167.10">
    <property type="entry name" value="Regulator of G-protein Signalling 4, domain 2"/>
    <property type="match status" value="1"/>
</dbReference>
<organism evidence="4 5">
    <name type="scientific">Anaeramoeba flamelloides</name>
    <dbReference type="NCBI Taxonomy" id="1746091"/>
    <lineage>
        <taxon>Eukaryota</taxon>
        <taxon>Metamonada</taxon>
        <taxon>Anaeramoebidae</taxon>
        <taxon>Anaeramoeba</taxon>
    </lineage>
</organism>
<dbReference type="InterPro" id="IPR036102">
    <property type="entry name" value="OsmC/Ohrsf"/>
</dbReference>
<sequence>MGNIEATRVIEENDLDSFYQRQKKKSSGVLIIDSDYMVTFFNKKSLIFFDESDLSNLSLNNFNPKTQSHYELSNIKTADHIIETIKIPKNKKKTFVWEFLKKEKETWARIFVQPAKLGDEIQFIVMLKSIKKPTKSETTSQSMSMSSSKNPPTNIYIDGLVTNILDDNEEEKNGVIYKRGLNRIETQDKKNNLQKVENNKLGILIKEFTSQRDQLIKKYVNQQEVENGTELIISLQKKYNHELEHFSQKLNWISPDIAETEKGVEKLKRVLQIKKFNEKILECESEILELKYQYLEEQVRRLRIKLAFNELMKKIKQINKESKQIKNNEISTTSIGGSLSNSMGQLELFSDQENGSGYDEEADIYSQTSHSQSSFSGTQSFNSDIDENQPKGPKITLDMILSKERYYKFFLRYCAKVHSEKKLLFYLDVENFKKLHKKKLLEKAEKIVKKYIIQGSTSYIGITTKNAEIIINNLKNGKVFRGLFNHAQDEIYQTMKSTTYLNFLKTEFYEKLTKLFLNNENSDSETDSEVLDVHDDIIKNNLNLTNISRSLKSKLLYHEKLNLKLNWFFNKDHQFEVNLKHNHGSLRMKADTSQRIGGHGTAPSPIEMIAFGLGAGYTRSLVLEFSKTGIEVDDLSVECIIMTNIKRILGLEKDEPLIPLIKFNVNLKTRSKNKLITKAMKNAEDNCPFIYIIKNIIHTTTETKYKQTRKERKEISKRIFNNINVANVNKYIQKVTKRKESTEIVPNRVKGSWNPRNTRNQPQFRAIVNYGKNRSDVWEADTPVKWGGKGNAPAIWQIFLSGIGSCYMSQIAFAASLNRVVLNYLSVTSTLDVNWKKFFSDPDNESLKNVAPVDNLDFKFSVSSTISESSFKKIDQLGMNKCLGVFMCNNSVPYTISLKLNEESDEQEDDDCSLM</sequence>
<dbReference type="Proteomes" id="UP001146793">
    <property type="component" value="Unassembled WGS sequence"/>
</dbReference>
<dbReference type="PRINTS" id="PR01301">
    <property type="entry name" value="RGSPROTEIN"/>
</dbReference>
<feature type="compositionally biased region" description="Low complexity" evidence="2">
    <location>
        <begin position="369"/>
        <end position="383"/>
    </location>
</feature>
<dbReference type="InterPro" id="IPR036305">
    <property type="entry name" value="RGS_sf"/>
</dbReference>
<dbReference type="AlphaFoldDB" id="A0AAV7ZT65"/>
<dbReference type="Gene3D" id="3.30.300.20">
    <property type="match status" value="2"/>
</dbReference>
<dbReference type="PANTHER" id="PTHR35368:SF1">
    <property type="entry name" value="HYDROPEROXIDE REDUCTASE"/>
    <property type="match status" value="1"/>
</dbReference>
<protein>
    <submittedName>
        <fullName evidence="4">Regulator of g protein signaling</fullName>
    </submittedName>
</protein>
<dbReference type="InterPro" id="IPR052924">
    <property type="entry name" value="OsmC/Ohr_hydroprdx_reductase"/>
</dbReference>
<gene>
    <name evidence="4" type="ORF">M0812_11075</name>
</gene>
<dbReference type="InterPro" id="IPR016137">
    <property type="entry name" value="RGS"/>
</dbReference>
<dbReference type="Pfam" id="PF00615">
    <property type="entry name" value="RGS"/>
    <property type="match status" value="1"/>
</dbReference>